<dbReference type="InterPro" id="IPR036942">
    <property type="entry name" value="Beta-barrel_TonB_sf"/>
</dbReference>
<sequence length="873" mass="96129">MRKILITLLVGLFAVNVWAQPGMGNRGGGGAQPAGRLYGKIVETTSGKGVEFASVQLLANRMDTVTKQRKEVVIGGMLTKSNGEFSIENVPVFGPLKLKVSAIGFKETTTAVSFDIKPGGDMSNIMNALDKDLGNIKIETEEKVLDNVTVTASKPGLQLGIDRKIFNVDKNIASAGGTAVDIMRNIPSLNVDIDGNVTMRNNSPQLFVDGRPTNLTLDQIPSDAIQSVEMITNPSAKFDASGGTAGILNVVLKKEKKVGYNGNIRANVDSRGRVGGGGDINLRQQKVNMFASGMYMQRKSIATGHTERENFFSTPQINQYQTDRSTSLGGFGFGRAGLDYFISNRNTLSASVNFARGQMKPFSNSGIEYDSLYPSGTTESFQDRSSNSKSNFRNLGATLSFKHNFPKAGREWTADVTYNKGKNNNTNIIETDFYNARGGTLLSEYNQQQLIDGKNSNVVIQTDFVNPITDKSKLEMGLRAQLRTNSSTNSFFFADADGKWIFQPASQVNYKSDDQVYAAYASYSNQIKNFGYQLGLRAESSNYNGQLLTTGEIFKIDFPISLFPSVFLSQKLGETSSIQVNYTRRINRPNFWQLTPFTDSSDRINPSKGNPGLKPEFTNSFELSYEKSFRNKGNFLASIYYKQTTDLITRFQETATGAGGEELLMNTYINANSSYTTGLELTTRQNLTKWWEFTPNFNLYMSDVEIDIAGQADQPKLTSYFAKVNNTFKLPKNISIQLSGDYQSKTILPPGGSAGGGRGGFGGGGMFGGGPSGASQGYIRPTYGVDIAVKYEFLKNRTASVSVNMNDIFRTRVSDVHSESALFVQDAFRRRDPQVLRINFNWRFGKFDANLFKRKNMKGEREGQSGGMDGMQQ</sequence>
<protein>
    <submittedName>
        <fullName evidence="10">TonB-dependent receptor family protein</fullName>
    </submittedName>
</protein>
<evidence type="ECO:0000256" key="7">
    <source>
        <dbReference type="ARBA" id="ARBA00023237"/>
    </source>
</evidence>
<evidence type="ECO:0000256" key="2">
    <source>
        <dbReference type="ARBA" id="ARBA00022448"/>
    </source>
</evidence>
<reference evidence="10" key="1">
    <citation type="submission" date="2022-01" db="EMBL/GenBank/DDBJ databases">
        <authorList>
            <person name="Jo J.-H."/>
            <person name="Im W.-T."/>
        </authorList>
    </citation>
    <scope>NUCLEOTIDE SEQUENCE</scope>
    <source>
        <strain evidence="10">NA20</strain>
    </source>
</reference>
<dbReference type="Pfam" id="PF13620">
    <property type="entry name" value="CarboxypepD_reg"/>
    <property type="match status" value="1"/>
</dbReference>
<feature type="domain" description="Outer membrane protein beta-barrel" evidence="9">
    <location>
        <begin position="403"/>
        <end position="747"/>
    </location>
</feature>
<evidence type="ECO:0000256" key="6">
    <source>
        <dbReference type="ARBA" id="ARBA00023136"/>
    </source>
</evidence>
<evidence type="ECO:0000313" key="10">
    <source>
        <dbReference type="EMBL" id="MCG2616643.1"/>
    </source>
</evidence>
<feature type="chain" id="PRO_5045407707" evidence="8">
    <location>
        <begin position="20"/>
        <end position="873"/>
    </location>
</feature>
<keyword evidence="2" id="KW-0813">Transport</keyword>
<gene>
    <name evidence="10" type="ORF">LZZ85_20255</name>
</gene>
<organism evidence="10 11">
    <name type="scientific">Terrimonas ginsenosidimutans</name>
    <dbReference type="NCBI Taxonomy" id="2908004"/>
    <lineage>
        <taxon>Bacteria</taxon>
        <taxon>Pseudomonadati</taxon>
        <taxon>Bacteroidota</taxon>
        <taxon>Chitinophagia</taxon>
        <taxon>Chitinophagales</taxon>
        <taxon>Chitinophagaceae</taxon>
        <taxon>Terrimonas</taxon>
    </lineage>
</organism>
<dbReference type="Proteomes" id="UP001165367">
    <property type="component" value="Unassembled WGS sequence"/>
</dbReference>
<evidence type="ECO:0000313" key="11">
    <source>
        <dbReference type="Proteomes" id="UP001165367"/>
    </source>
</evidence>
<name>A0ABS9KWF1_9BACT</name>
<dbReference type="PANTHER" id="PTHR30069">
    <property type="entry name" value="TONB-DEPENDENT OUTER MEMBRANE RECEPTOR"/>
    <property type="match status" value="1"/>
</dbReference>
<dbReference type="Pfam" id="PF14905">
    <property type="entry name" value="OMP_b-brl_3"/>
    <property type="match status" value="2"/>
</dbReference>
<keyword evidence="7" id="KW-0998">Cell outer membrane</keyword>
<dbReference type="PANTHER" id="PTHR30069:SF29">
    <property type="entry name" value="HEMOGLOBIN AND HEMOGLOBIN-HAPTOGLOBIN-BINDING PROTEIN 1-RELATED"/>
    <property type="match status" value="1"/>
</dbReference>
<dbReference type="Gene3D" id="2.40.170.20">
    <property type="entry name" value="TonB-dependent receptor, beta-barrel domain"/>
    <property type="match status" value="1"/>
</dbReference>
<dbReference type="Gene3D" id="2.170.130.10">
    <property type="entry name" value="TonB-dependent receptor, plug domain"/>
    <property type="match status" value="1"/>
</dbReference>
<accession>A0ABS9KWF1</accession>
<feature type="domain" description="Outer membrane protein beta-barrel" evidence="9">
    <location>
        <begin position="770"/>
        <end position="842"/>
    </location>
</feature>
<dbReference type="InterPro" id="IPR039426">
    <property type="entry name" value="TonB-dep_rcpt-like"/>
</dbReference>
<evidence type="ECO:0000256" key="4">
    <source>
        <dbReference type="ARBA" id="ARBA00022692"/>
    </source>
</evidence>
<dbReference type="InterPro" id="IPR041700">
    <property type="entry name" value="OMP_b-brl_3"/>
</dbReference>
<keyword evidence="11" id="KW-1185">Reference proteome</keyword>
<evidence type="ECO:0000256" key="1">
    <source>
        <dbReference type="ARBA" id="ARBA00004571"/>
    </source>
</evidence>
<keyword evidence="6" id="KW-0472">Membrane</keyword>
<evidence type="ECO:0000256" key="5">
    <source>
        <dbReference type="ARBA" id="ARBA00022729"/>
    </source>
</evidence>
<evidence type="ECO:0000256" key="3">
    <source>
        <dbReference type="ARBA" id="ARBA00022452"/>
    </source>
</evidence>
<feature type="signal peptide" evidence="8">
    <location>
        <begin position="1"/>
        <end position="19"/>
    </location>
</feature>
<evidence type="ECO:0000256" key="8">
    <source>
        <dbReference type="SAM" id="SignalP"/>
    </source>
</evidence>
<comment type="caution">
    <text evidence="10">The sequence shown here is derived from an EMBL/GenBank/DDBJ whole genome shotgun (WGS) entry which is preliminary data.</text>
</comment>
<keyword evidence="10" id="KW-0675">Receptor</keyword>
<keyword evidence="5 8" id="KW-0732">Signal</keyword>
<proteinExistence type="predicted"/>
<dbReference type="EMBL" id="JAKLTR010000014">
    <property type="protein sequence ID" value="MCG2616643.1"/>
    <property type="molecule type" value="Genomic_DNA"/>
</dbReference>
<keyword evidence="4" id="KW-0812">Transmembrane</keyword>
<evidence type="ECO:0000259" key="9">
    <source>
        <dbReference type="Pfam" id="PF14905"/>
    </source>
</evidence>
<dbReference type="InterPro" id="IPR037066">
    <property type="entry name" value="Plug_dom_sf"/>
</dbReference>
<dbReference type="SUPFAM" id="SSF56935">
    <property type="entry name" value="Porins"/>
    <property type="match status" value="1"/>
</dbReference>
<keyword evidence="3" id="KW-1134">Transmembrane beta strand</keyword>
<dbReference type="RefSeq" id="WP_237875181.1">
    <property type="nucleotide sequence ID" value="NZ_JAKLTR010000014.1"/>
</dbReference>
<comment type="subcellular location">
    <subcellularLocation>
        <location evidence="1">Cell outer membrane</location>
        <topology evidence="1">Multi-pass membrane protein</topology>
    </subcellularLocation>
</comment>